<keyword evidence="4" id="KW-0496">Mitochondrion</keyword>
<dbReference type="OrthoDB" id="44203at2759"/>
<accession>W7U328</accession>
<evidence type="ECO:0000256" key="1">
    <source>
        <dbReference type="ARBA" id="ARBA00004173"/>
    </source>
</evidence>
<feature type="region of interest" description="Disordered" evidence="7">
    <location>
        <begin position="176"/>
        <end position="198"/>
    </location>
</feature>
<dbReference type="Pfam" id="PF08293">
    <property type="entry name" value="MRP-S33"/>
    <property type="match status" value="1"/>
</dbReference>
<evidence type="ECO:0000256" key="2">
    <source>
        <dbReference type="ARBA" id="ARBA00008970"/>
    </source>
</evidence>
<evidence type="ECO:0000256" key="5">
    <source>
        <dbReference type="ARBA" id="ARBA00023274"/>
    </source>
</evidence>
<evidence type="ECO:0000256" key="7">
    <source>
        <dbReference type="SAM" id="MobiDB-lite"/>
    </source>
</evidence>
<keyword evidence="5" id="KW-0687">Ribonucleoprotein</keyword>
<comment type="subcellular location">
    <subcellularLocation>
        <location evidence="1">Mitochondrion</location>
    </subcellularLocation>
</comment>
<protein>
    <recommendedName>
        <fullName evidence="6">Small ribosomal subunit protein mS33</fullName>
    </recommendedName>
</protein>
<evidence type="ECO:0000313" key="9">
    <source>
        <dbReference type="Proteomes" id="UP000019335"/>
    </source>
</evidence>
<gene>
    <name evidence="8" type="ORF">Naga_100080g5</name>
</gene>
<keyword evidence="9" id="KW-1185">Reference proteome</keyword>
<dbReference type="GO" id="GO:0005739">
    <property type="term" value="C:mitochondrion"/>
    <property type="evidence" value="ECO:0007669"/>
    <property type="project" value="UniProtKB-SubCell"/>
</dbReference>
<reference evidence="8 9" key="1">
    <citation type="journal article" date="2014" name="Mol. Plant">
        <title>Chromosome Scale Genome Assembly and Transcriptome Profiling of Nannochloropsis gaditana in Nitrogen Depletion.</title>
        <authorList>
            <person name="Corteggiani Carpinelli E."/>
            <person name="Telatin A."/>
            <person name="Vitulo N."/>
            <person name="Forcato C."/>
            <person name="D'Angelo M."/>
            <person name="Schiavon R."/>
            <person name="Vezzi A."/>
            <person name="Giacometti G.M."/>
            <person name="Morosinotto T."/>
            <person name="Valle G."/>
        </authorList>
    </citation>
    <scope>NUCLEOTIDE SEQUENCE [LARGE SCALE GENOMIC DNA]</scope>
    <source>
        <strain evidence="8 9">B-31</strain>
    </source>
</reference>
<dbReference type="GO" id="GO:1990904">
    <property type="term" value="C:ribonucleoprotein complex"/>
    <property type="evidence" value="ECO:0007669"/>
    <property type="project" value="UniProtKB-KW"/>
</dbReference>
<dbReference type="Proteomes" id="UP000019335">
    <property type="component" value="Chromosome 7"/>
</dbReference>
<evidence type="ECO:0000256" key="4">
    <source>
        <dbReference type="ARBA" id="ARBA00023128"/>
    </source>
</evidence>
<comment type="caution">
    <text evidence="8">The sequence shown here is derived from an EMBL/GenBank/DDBJ whole genome shotgun (WGS) entry which is preliminary data.</text>
</comment>
<dbReference type="AlphaFoldDB" id="W7U328"/>
<dbReference type="GO" id="GO:0005840">
    <property type="term" value="C:ribosome"/>
    <property type="evidence" value="ECO:0007669"/>
    <property type="project" value="UniProtKB-KW"/>
</dbReference>
<keyword evidence="3 8" id="KW-0689">Ribosomal protein</keyword>
<name>W7U328_9STRA</name>
<dbReference type="EMBL" id="AZIL01000515">
    <property type="protein sequence ID" value="EWM27276.1"/>
    <property type="molecule type" value="Genomic_DNA"/>
</dbReference>
<evidence type="ECO:0000256" key="3">
    <source>
        <dbReference type="ARBA" id="ARBA00022980"/>
    </source>
</evidence>
<comment type="similarity">
    <text evidence="2">Belongs to the mitochondrion-specific ribosomal protein mS33 family.</text>
</comment>
<proteinExistence type="inferred from homology"/>
<dbReference type="InterPro" id="IPR013219">
    <property type="entry name" value="Ribosomal_mS33"/>
</dbReference>
<evidence type="ECO:0000256" key="6">
    <source>
        <dbReference type="ARBA" id="ARBA00035132"/>
    </source>
</evidence>
<dbReference type="PANTHER" id="PTHR13362">
    <property type="entry name" value="MITOCHONDRIAL RIBOSOMAL PROTEIN S33"/>
    <property type="match status" value="1"/>
</dbReference>
<sequence>MITRTLLSSLVISRLHLLKDLRNSALCPCYSRTRRELRRVNLALSRLELREGIGRSRLKQINQKSTSGLSVLLEFNVNLSEQEICVVTMSTGGKMGKIVLGAAEVAYLKEASRRIFGHLPQLNTGKTGNKILRKPLIGDKLVTYFPATINRIAHREWFGYKTDMDIWRENRLLRMHARGNPPTKKGEGKRAQQAKKKK</sequence>
<organism evidence="8 9">
    <name type="scientific">Nannochloropsis gaditana</name>
    <dbReference type="NCBI Taxonomy" id="72520"/>
    <lineage>
        <taxon>Eukaryota</taxon>
        <taxon>Sar</taxon>
        <taxon>Stramenopiles</taxon>
        <taxon>Ochrophyta</taxon>
        <taxon>Eustigmatophyceae</taxon>
        <taxon>Eustigmatales</taxon>
        <taxon>Monodopsidaceae</taxon>
        <taxon>Nannochloropsis</taxon>
    </lineage>
</organism>
<dbReference type="PANTHER" id="PTHR13362:SF2">
    <property type="entry name" value="SMALL RIBOSOMAL SUBUNIT PROTEIN MS33"/>
    <property type="match status" value="1"/>
</dbReference>
<evidence type="ECO:0000313" key="8">
    <source>
        <dbReference type="EMBL" id="EWM27276.1"/>
    </source>
</evidence>